<keyword evidence="7" id="KW-0503">Monooxygenase</keyword>
<gene>
    <name evidence="9" type="ORF">BDY17DRAFT_322732</name>
</gene>
<evidence type="ECO:0000256" key="8">
    <source>
        <dbReference type="SAM" id="Phobius"/>
    </source>
</evidence>
<feature type="binding site" description="axial binding residue" evidence="6">
    <location>
        <position position="447"/>
    </location>
    <ligand>
        <name>heme</name>
        <dbReference type="ChEBI" id="CHEBI:30413"/>
    </ligand>
    <ligandPart>
        <name>Fe</name>
        <dbReference type="ChEBI" id="CHEBI:18248"/>
    </ligandPart>
</feature>
<dbReference type="OrthoDB" id="1470350at2759"/>
<dbReference type="RefSeq" id="XP_033590403.1">
    <property type="nucleotide sequence ID" value="XM_033736867.1"/>
</dbReference>
<dbReference type="GeneID" id="54477869"/>
<feature type="transmembrane region" description="Helical" evidence="8">
    <location>
        <begin position="12"/>
        <end position="32"/>
    </location>
</feature>
<evidence type="ECO:0000313" key="10">
    <source>
        <dbReference type="Proteomes" id="UP000799767"/>
    </source>
</evidence>
<reference evidence="9" key="1">
    <citation type="journal article" date="2020" name="Stud. Mycol.">
        <title>101 Dothideomycetes genomes: a test case for predicting lifestyles and emergence of pathogens.</title>
        <authorList>
            <person name="Haridas S."/>
            <person name="Albert R."/>
            <person name="Binder M."/>
            <person name="Bloem J."/>
            <person name="Labutti K."/>
            <person name="Salamov A."/>
            <person name="Andreopoulos B."/>
            <person name="Baker S."/>
            <person name="Barry K."/>
            <person name="Bills G."/>
            <person name="Bluhm B."/>
            <person name="Cannon C."/>
            <person name="Castanera R."/>
            <person name="Culley D."/>
            <person name="Daum C."/>
            <person name="Ezra D."/>
            <person name="Gonzalez J."/>
            <person name="Henrissat B."/>
            <person name="Kuo A."/>
            <person name="Liang C."/>
            <person name="Lipzen A."/>
            <person name="Lutzoni F."/>
            <person name="Magnuson J."/>
            <person name="Mondo S."/>
            <person name="Nolan M."/>
            <person name="Ohm R."/>
            <person name="Pangilinan J."/>
            <person name="Park H.-J."/>
            <person name="Ramirez L."/>
            <person name="Alfaro M."/>
            <person name="Sun H."/>
            <person name="Tritt A."/>
            <person name="Yoshinaga Y."/>
            <person name="Zwiers L.-H."/>
            <person name="Turgeon B."/>
            <person name="Goodwin S."/>
            <person name="Spatafora J."/>
            <person name="Crous P."/>
            <person name="Grigoriev I."/>
        </authorList>
    </citation>
    <scope>NUCLEOTIDE SEQUENCE</scope>
    <source>
        <strain evidence="9">CBS 113389</strain>
    </source>
</reference>
<dbReference type="InterPro" id="IPR050121">
    <property type="entry name" value="Cytochrome_P450_monoxygenase"/>
</dbReference>
<keyword evidence="3 6" id="KW-0349">Heme</keyword>
<dbReference type="AlphaFoldDB" id="A0A6A6PWG4"/>
<dbReference type="GO" id="GO:0016705">
    <property type="term" value="F:oxidoreductase activity, acting on paired donors, with incorporation or reduction of molecular oxygen"/>
    <property type="evidence" value="ECO:0007669"/>
    <property type="project" value="InterPro"/>
</dbReference>
<dbReference type="GO" id="GO:0004497">
    <property type="term" value="F:monooxygenase activity"/>
    <property type="evidence" value="ECO:0007669"/>
    <property type="project" value="UniProtKB-KW"/>
</dbReference>
<keyword evidence="8" id="KW-0472">Membrane</keyword>
<dbReference type="PANTHER" id="PTHR24305:SF210">
    <property type="entry name" value="CYTOCHROME P450 MONOOXYGENASE ASQL-RELATED"/>
    <property type="match status" value="1"/>
</dbReference>
<dbReference type="Proteomes" id="UP000799767">
    <property type="component" value="Unassembled WGS sequence"/>
</dbReference>
<dbReference type="GO" id="GO:0005506">
    <property type="term" value="F:iron ion binding"/>
    <property type="evidence" value="ECO:0007669"/>
    <property type="project" value="InterPro"/>
</dbReference>
<keyword evidence="8" id="KW-1133">Transmembrane helix</keyword>
<dbReference type="PRINTS" id="PR00385">
    <property type="entry name" value="P450"/>
</dbReference>
<evidence type="ECO:0000256" key="5">
    <source>
        <dbReference type="ARBA" id="ARBA00023004"/>
    </source>
</evidence>
<proteinExistence type="inferred from homology"/>
<keyword evidence="10" id="KW-1185">Reference proteome</keyword>
<evidence type="ECO:0000313" key="9">
    <source>
        <dbReference type="EMBL" id="KAF2483833.1"/>
    </source>
</evidence>
<dbReference type="SUPFAM" id="SSF48264">
    <property type="entry name" value="Cytochrome P450"/>
    <property type="match status" value="1"/>
</dbReference>
<comment type="cofactor">
    <cofactor evidence="1 6">
        <name>heme</name>
        <dbReference type="ChEBI" id="CHEBI:30413"/>
    </cofactor>
</comment>
<dbReference type="GO" id="GO:0020037">
    <property type="term" value="F:heme binding"/>
    <property type="evidence" value="ECO:0007669"/>
    <property type="project" value="InterPro"/>
</dbReference>
<dbReference type="Gene3D" id="1.10.630.10">
    <property type="entry name" value="Cytochrome P450"/>
    <property type="match status" value="1"/>
</dbReference>
<evidence type="ECO:0000256" key="4">
    <source>
        <dbReference type="ARBA" id="ARBA00022723"/>
    </source>
</evidence>
<dbReference type="EMBL" id="MU001634">
    <property type="protein sequence ID" value="KAF2483833.1"/>
    <property type="molecule type" value="Genomic_DNA"/>
</dbReference>
<dbReference type="InterPro" id="IPR017972">
    <property type="entry name" value="Cyt_P450_CS"/>
</dbReference>
<organism evidence="9 10">
    <name type="scientific">Neohortaea acidophila</name>
    <dbReference type="NCBI Taxonomy" id="245834"/>
    <lineage>
        <taxon>Eukaryota</taxon>
        <taxon>Fungi</taxon>
        <taxon>Dikarya</taxon>
        <taxon>Ascomycota</taxon>
        <taxon>Pezizomycotina</taxon>
        <taxon>Dothideomycetes</taxon>
        <taxon>Dothideomycetidae</taxon>
        <taxon>Mycosphaerellales</taxon>
        <taxon>Teratosphaeriaceae</taxon>
        <taxon>Neohortaea</taxon>
    </lineage>
</organism>
<keyword evidence="7" id="KW-0560">Oxidoreductase</keyword>
<dbReference type="InterPro" id="IPR002401">
    <property type="entry name" value="Cyt_P450_E_grp-I"/>
</dbReference>
<dbReference type="Pfam" id="PF00067">
    <property type="entry name" value="p450"/>
    <property type="match status" value="1"/>
</dbReference>
<sequence>MLSSIPLPHLLSPILLLTTSIFLVTSVFYLLFRCFYNLFLHPLRSYPGPLLWRISDLPFSYSVFRGTAAIRVAELHRQYGPELRTCPNRLSFTDPQAIKDVLAHVPGKPEFAKETMTLPPNGVASILAARKDNHARYRRLLAHAFSEKGLRDQESHILPHVNLLIDRLGEKAGVGESTDMTAWYNMVTFDVIGDLGFGESFHSLQNRSLHEWIPAIAGAVKFVHMTSVLRQQGLGFLERFFVPQVVHDMRRRNYSYAGDRLEQRMELGGARGDFWDRIIIKSVDDNKAGEGMSKPEMLSNAAVLVLGGSETSSTALSGATYFLLTNPAAKAKLTTEIRSTFKSSEDITLFSVSSLKYLLAVLEETMRLYPPVPTQTARITPPGGGIVGGKYLPEGTIIHPNHVAVQTSPQNFHAPHTFLPERWLDAAAAENDNKAAFAPFGLGTRNCIGRTLAYAEMRLILAKVLWHFDLEMDGGRMAGTGEWLEQLSWPIWERKAVWVRLRAVER</sequence>
<keyword evidence="5 6" id="KW-0408">Iron</keyword>
<name>A0A6A6PWG4_9PEZI</name>
<keyword evidence="8" id="KW-0812">Transmembrane</keyword>
<dbReference type="InterPro" id="IPR001128">
    <property type="entry name" value="Cyt_P450"/>
</dbReference>
<accession>A0A6A6PWG4</accession>
<evidence type="ECO:0000256" key="3">
    <source>
        <dbReference type="ARBA" id="ARBA00022617"/>
    </source>
</evidence>
<evidence type="ECO:0000256" key="7">
    <source>
        <dbReference type="RuleBase" id="RU000461"/>
    </source>
</evidence>
<keyword evidence="4 6" id="KW-0479">Metal-binding</keyword>
<dbReference type="InterPro" id="IPR036396">
    <property type="entry name" value="Cyt_P450_sf"/>
</dbReference>
<dbReference type="PANTHER" id="PTHR24305">
    <property type="entry name" value="CYTOCHROME P450"/>
    <property type="match status" value="1"/>
</dbReference>
<evidence type="ECO:0000256" key="2">
    <source>
        <dbReference type="ARBA" id="ARBA00010617"/>
    </source>
</evidence>
<dbReference type="CDD" id="cd11058">
    <property type="entry name" value="CYP60B-like"/>
    <property type="match status" value="1"/>
</dbReference>
<protein>
    <submittedName>
        <fullName evidence="9">Cytochrome P450</fullName>
    </submittedName>
</protein>
<evidence type="ECO:0000256" key="1">
    <source>
        <dbReference type="ARBA" id="ARBA00001971"/>
    </source>
</evidence>
<dbReference type="PROSITE" id="PS00086">
    <property type="entry name" value="CYTOCHROME_P450"/>
    <property type="match status" value="1"/>
</dbReference>
<dbReference type="PRINTS" id="PR00463">
    <property type="entry name" value="EP450I"/>
</dbReference>
<comment type="similarity">
    <text evidence="2 7">Belongs to the cytochrome P450 family.</text>
</comment>
<evidence type="ECO:0000256" key="6">
    <source>
        <dbReference type="PIRSR" id="PIRSR602401-1"/>
    </source>
</evidence>